<evidence type="ECO:0000313" key="3">
    <source>
        <dbReference type="Proteomes" id="UP000008909"/>
    </source>
</evidence>
<proteinExistence type="predicted"/>
<organism evidence="2 3">
    <name type="scientific">Clonorchis sinensis</name>
    <name type="common">Chinese liver fluke</name>
    <dbReference type="NCBI Taxonomy" id="79923"/>
    <lineage>
        <taxon>Eukaryota</taxon>
        <taxon>Metazoa</taxon>
        <taxon>Spiralia</taxon>
        <taxon>Lophotrochozoa</taxon>
        <taxon>Platyhelminthes</taxon>
        <taxon>Trematoda</taxon>
        <taxon>Digenea</taxon>
        <taxon>Opisthorchiida</taxon>
        <taxon>Opisthorchiata</taxon>
        <taxon>Opisthorchiidae</taxon>
        <taxon>Clonorchis</taxon>
    </lineage>
</organism>
<sequence>METIKRNNRIQRSESYTSDPSGSSLCHNKDENNCVTEFSISRVTFQIPTLRTETRLDPYKSAPFGEHRDASVAIGCEVKMDITVEHITSRQYFMRRVFDNLFRFETKLPTYSNKLHIEVYPETRILKK</sequence>
<keyword evidence="3" id="KW-1185">Reference proteome</keyword>
<evidence type="ECO:0000313" key="2">
    <source>
        <dbReference type="EMBL" id="GAA54408.1"/>
    </source>
</evidence>
<gene>
    <name evidence="2" type="ORF">CLF_102858</name>
</gene>
<evidence type="ECO:0000256" key="1">
    <source>
        <dbReference type="SAM" id="MobiDB-lite"/>
    </source>
</evidence>
<reference key="2">
    <citation type="submission" date="2011-10" db="EMBL/GenBank/DDBJ databases">
        <title>The genome and transcriptome sequence of Clonorchis sinensis provide insights into the carcinogenic liver fluke.</title>
        <authorList>
            <person name="Wang X."/>
            <person name="Huang Y."/>
            <person name="Chen W."/>
            <person name="Liu H."/>
            <person name="Guo L."/>
            <person name="Chen Y."/>
            <person name="Luo F."/>
            <person name="Zhou W."/>
            <person name="Sun J."/>
            <person name="Mao Q."/>
            <person name="Liang P."/>
            <person name="Zhou C."/>
            <person name="Tian Y."/>
            <person name="Men J."/>
            <person name="Lv X."/>
            <person name="Huang L."/>
            <person name="Zhou J."/>
            <person name="Hu Y."/>
            <person name="Li R."/>
            <person name="Zhang F."/>
            <person name="Lei H."/>
            <person name="Li X."/>
            <person name="Hu X."/>
            <person name="Liang C."/>
            <person name="Xu J."/>
            <person name="Wu Z."/>
            <person name="Yu X."/>
        </authorList>
    </citation>
    <scope>NUCLEOTIDE SEQUENCE</scope>
    <source>
        <strain>Henan</strain>
    </source>
</reference>
<reference evidence="2" key="1">
    <citation type="journal article" date="2011" name="Genome Biol.">
        <title>The draft genome of the carcinogenic human liver fluke Clonorchis sinensis.</title>
        <authorList>
            <person name="Wang X."/>
            <person name="Chen W."/>
            <person name="Huang Y."/>
            <person name="Sun J."/>
            <person name="Men J."/>
            <person name="Liu H."/>
            <person name="Luo F."/>
            <person name="Guo L."/>
            <person name="Lv X."/>
            <person name="Deng C."/>
            <person name="Zhou C."/>
            <person name="Fan Y."/>
            <person name="Li X."/>
            <person name="Huang L."/>
            <person name="Hu Y."/>
            <person name="Liang C."/>
            <person name="Hu X."/>
            <person name="Xu J."/>
            <person name="Yu X."/>
        </authorList>
    </citation>
    <scope>NUCLEOTIDE SEQUENCE [LARGE SCALE GENOMIC DNA]</scope>
    <source>
        <strain evidence="2">Henan</strain>
    </source>
</reference>
<feature type="region of interest" description="Disordered" evidence="1">
    <location>
        <begin position="1"/>
        <end position="26"/>
    </location>
</feature>
<accession>G7YN77</accession>
<name>G7YN77_CLOSI</name>
<dbReference type="AlphaFoldDB" id="G7YN77"/>
<protein>
    <submittedName>
        <fullName evidence="2">Uncharacterized protein</fullName>
    </submittedName>
</protein>
<feature type="compositionally biased region" description="Polar residues" evidence="1">
    <location>
        <begin position="13"/>
        <end position="26"/>
    </location>
</feature>
<dbReference type="Proteomes" id="UP000008909">
    <property type="component" value="Unassembled WGS sequence"/>
</dbReference>
<dbReference type="EMBL" id="DF143890">
    <property type="protein sequence ID" value="GAA54408.1"/>
    <property type="molecule type" value="Genomic_DNA"/>
</dbReference>